<keyword evidence="3" id="KW-0805">Transcription regulation</keyword>
<dbReference type="InterPro" id="IPR009072">
    <property type="entry name" value="Histone-fold"/>
</dbReference>
<sequence length="241" mass="26637">MTMKQSKDPFEAAFGDQQSPPDSPIDPDGTETQTPAAQLTVNGQGDHDANTSINSVYPSTSATTSNTRGTVNATKNKEEDDDDEDENMEVELGKFSSSGDPDKMAKMQAILSQFTEEQMSRYESFRRSGFQKANMKRCCAMDTNLGPAKEKEVVDRYSPSASVRVRLLASITGSAKISVPMTIVVSGIAKIFVGELVETARTVMIERKDSGPIRPCHIREAYRRLKLEGKVPKRSMQRLFR</sequence>
<reference evidence="10" key="1">
    <citation type="submission" date="2022-12" db="EMBL/GenBank/DDBJ databases">
        <title>Draft genome assemblies for two species of Escallonia (Escalloniales).</title>
        <authorList>
            <person name="Chanderbali A."/>
            <person name="Dervinis C."/>
            <person name="Anghel I."/>
            <person name="Soltis D."/>
            <person name="Soltis P."/>
            <person name="Zapata F."/>
        </authorList>
    </citation>
    <scope>NUCLEOTIDE SEQUENCE</scope>
    <source>
        <strain evidence="10">UCBG64.0493</strain>
        <tissue evidence="10">Leaf</tissue>
    </source>
</reference>
<keyword evidence="4" id="KW-0010">Activator</keyword>
<dbReference type="AlphaFoldDB" id="A0AA88VJU5"/>
<dbReference type="FunFam" id="1.10.20.10:FF:000055">
    <property type="entry name" value="Transcription initiation factor TFIID subunit 11"/>
    <property type="match status" value="1"/>
</dbReference>
<dbReference type="Gene3D" id="1.10.20.10">
    <property type="entry name" value="Histone, subunit A"/>
    <property type="match status" value="1"/>
</dbReference>
<feature type="domain" description="TAFII28-like protein" evidence="9">
    <location>
        <begin position="166"/>
        <end position="224"/>
    </location>
</feature>
<dbReference type="PANTHER" id="PTHR13218:SF8">
    <property type="entry name" value="TRANSCRIPTION INITIATION FACTOR TFIID SUBUNIT 11"/>
    <property type="match status" value="1"/>
</dbReference>
<organism evidence="10 11">
    <name type="scientific">Escallonia herrerae</name>
    <dbReference type="NCBI Taxonomy" id="1293975"/>
    <lineage>
        <taxon>Eukaryota</taxon>
        <taxon>Viridiplantae</taxon>
        <taxon>Streptophyta</taxon>
        <taxon>Embryophyta</taxon>
        <taxon>Tracheophyta</taxon>
        <taxon>Spermatophyta</taxon>
        <taxon>Magnoliopsida</taxon>
        <taxon>eudicotyledons</taxon>
        <taxon>Gunneridae</taxon>
        <taxon>Pentapetalae</taxon>
        <taxon>asterids</taxon>
        <taxon>campanulids</taxon>
        <taxon>Escalloniales</taxon>
        <taxon>Escalloniaceae</taxon>
        <taxon>Escallonia</taxon>
    </lineage>
</organism>
<accession>A0AA88VJU5</accession>
<evidence type="ECO:0000256" key="5">
    <source>
        <dbReference type="ARBA" id="ARBA00023163"/>
    </source>
</evidence>
<proteinExistence type="inferred from homology"/>
<keyword evidence="6" id="KW-0539">Nucleus</keyword>
<evidence type="ECO:0000256" key="2">
    <source>
        <dbReference type="ARBA" id="ARBA00009788"/>
    </source>
</evidence>
<gene>
    <name evidence="10" type="ORF">RJ639_011831</name>
</gene>
<name>A0AA88VJU5_9ASTE</name>
<evidence type="ECO:0000256" key="8">
    <source>
        <dbReference type="SAM" id="MobiDB-lite"/>
    </source>
</evidence>
<evidence type="ECO:0000259" key="9">
    <source>
        <dbReference type="Pfam" id="PF04719"/>
    </source>
</evidence>
<keyword evidence="5" id="KW-0804">Transcription</keyword>
<dbReference type="InterPro" id="IPR045127">
    <property type="entry name" value="TAF11-like"/>
</dbReference>
<dbReference type="InterPro" id="IPR006809">
    <property type="entry name" value="TAFII28_dom"/>
</dbReference>
<dbReference type="PANTHER" id="PTHR13218">
    <property type="entry name" value="TRANSCRIPTION INITIATION FACTOR TFIID SUBUNIT 11-RELATED"/>
    <property type="match status" value="1"/>
</dbReference>
<feature type="compositionally biased region" description="Basic and acidic residues" evidence="8">
    <location>
        <begin position="1"/>
        <end position="10"/>
    </location>
</feature>
<dbReference type="CDD" id="cd08048">
    <property type="entry name" value="HFD_TAF11"/>
    <property type="match status" value="1"/>
</dbReference>
<comment type="function">
    <text evidence="7">TAFs are components of the transcription factor IID (TFIID) complex that is essential for mediating regulation of RNA polymerase transcription.</text>
</comment>
<protein>
    <recommendedName>
        <fullName evidence="9">TAFII28-like protein domain-containing protein</fullName>
    </recommendedName>
</protein>
<comment type="similarity">
    <text evidence="2">Belongs to the TAF11 family.</text>
</comment>
<keyword evidence="11" id="KW-1185">Reference proteome</keyword>
<dbReference type="EMBL" id="JAVXUP010001558">
    <property type="protein sequence ID" value="KAK3010286.1"/>
    <property type="molecule type" value="Genomic_DNA"/>
</dbReference>
<evidence type="ECO:0000313" key="10">
    <source>
        <dbReference type="EMBL" id="KAK3010286.1"/>
    </source>
</evidence>
<feature type="compositionally biased region" description="Polar residues" evidence="8">
    <location>
        <begin position="50"/>
        <end position="74"/>
    </location>
</feature>
<dbReference type="GO" id="GO:0016251">
    <property type="term" value="F:RNA polymerase II general transcription initiation factor activity"/>
    <property type="evidence" value="ECO:0007669"/>
    <property type="project" value="TreeGrafter"/>
</dbReference>
<evidence type="ECO:0000256" key="4">
    <source>
        <dbReference type="ARBA" id="ARBA00023159"/>
    </source>
</evidence>
<feature type="region of interest" description="Disordered" evidence="8">
    <location>
        <begin position="1"/>
        <end position="86"/>
    </location>
</feature>
<evidence type="ECO:0000256" key="6">
    <source>
        <dbReference type="ARBA" id="ARBA00023242"/>
    </source>
</evidence>
<dbReference type="GO" id="GO:0046982">
    <property type="term" value="F:protein heterodimerization activity"/>
    <property type="evidence" value="ECO:0007669"/>
    <property type="project" value="InterPro"/>
</dbReference>
<evidence type="ECO:0000256" key="1">
    <source>
        <dbReference type="ARBA" id="ARBA00004123"/>
    </source>
</evidence>
<comment type="subcellular location">
    <subcellularLocation>
        <location evidence="1">Nucleus</location>
    </subcellularLocation>
</comment>
<dbReference type="Proteomes" id="UP001188597">
    <property type="component" value="Unassembled WGS sequence"/>
</dbReference>
<feature type="compositionally biased region" description="Polar residues" evidence="8">
    <location>
        <begin position="30"/>
        <end position="43"/>
    </location>
</feature>
<dbReference type="Pfam" id="PF04719">
    <property type="entry name" value="TAFII28"/>
    <property type="match status" value="2"/>
</dbReference>
<evidence type="ECO:0000313" key="11">
    <source>
        <dbReference type="Proteomes" id="UP001188597"/>
    </source>
</evidence>
<dbReference type="GO" id="GO:0005669">
    <property type="term" value="C:transcription factor TFIID complex"/>
    <property type="evidence" value="ECO:0007669"/>
    <property type="project" value="InterPro"/>
</dbReference>
<dbReference type="GO" id="GO:0051123">
    <property type="term" value="P:RNA polymerase II preinitiation complex assembly"/>
    <property type="evidence" value="ECO:0007669"/>
    <property type="project" value="InterPro"/>
</dbReference>
<evidence type="ECO:0000256" key="3">
    <source>
        <dbReference type="ARBA" id="ARBA00023015"/>
    </source>
</evidence>
<feature type="domain" description="TAFII28-like protein" evidence="9">
    <location>
        <begin position="110"/>
        <end position="143"/>
    </location>
</feature>
<comment type="caution">
    <text evidence="10">The sequence shown here is derived from an EMBL/GenBank/DDBJ whole genome shotgun (WGS) entry which is preliminary data.</text>
</comment>
<evidence type="ECO:0000256" key="7">
    <source>
        <dbReference type="ARBA" id="ARBA00058775"/>
    </source>
</evidence>
<dbReference type="SUPFAM" id="SSF47113">
    <property type="entry name" value="Histone-fold"/>
    <property type="match status" value="2"/>
</dbReference>